<feature type="region of interest" description="Disordered" evidence="7">
    <location>
        <begin position="1"/>
        <end position="39"/>
    </location>
</feature>
<evidence type="ECO:0000256" key="6">
    <source>
        <dbReference type="RuleBase" id="RU365070"/>
    </source>
</evidence>
<feature type="compositionally biased region" description="Polar residues" evidence="7">
    <location>
        <begin position="1"/>
        <end position="10"/>
    </location>
</feature>
<proteinExistence type="inferred from homology"/>
<feature type="compositionally biased region" description="Acidic residues" evidence="7">
    <location>
        <begin position="184"/>
        <end position="211"/>
    </location>
</feature>
<dbReference type="InterPro" id="IPR027417">
    <property type="entry name" value="P-loop_NTPase"/>
</dbReference>
<keyword evidence="6" id="KW-0690">Ribosome biogenesis</keyword>
<comment type="subunit">
    <text evidence="6">Component of the ribosomal small subunit (SSU) processome composed of at least 40 protein subunits and snoRNA U3.</text>
</comment>
<feature type="region of interest" description="Disordered" evidence="7">
    <location>
        <begin position="128"/>
        <end position="211"/>
    </location>
</feature>
<keyword evidence="5 6" id="KW-0539">Nucleus</keyword>
<feature type="domain" description="UTP25 NTP hydrolase-like" evidence="9">
    <location>
        <begin position="336"/>
        <end position="597"/>
    </location>
</feature>
<dbReference type="SUPFAM" id="SSF52540">
    <property type="entry name" value="P-loop containing nucleoside triphosphate hydrolases"/>
    <property type="match status" value="1"/>
</dbReference>
<evidence type="ECO:0000259" key="8">
    <source>
        <dbReference type="Pfam" id="PF06862"/>
    </source>
</evidence>
<keyword evidence="6" id="KW-0698">rRNA processing</keyword>
<dbReference type="PANTHER" id="PTHR12933">
    <property type="entry name" value="ORF PROTEIN-RELATED"/>
    <property type="match status" value="1"/>
</dbReference>
<evidence type="ECO:0000259" key="9">
    <source>
        <dbReference type="Pfam" id="PF22916"/>
    </source>
</evidence>
<evidence type="ECO:0000256" key="3">
    <source>
        <dbReference type="ARBA" id="ARBA00009223"/>
    </source>
</evidence>
<dbReference type="InterPro" id="IPR053940">
    <property type="entry name" value="UTP25_NTPase-like"/>
</dbReference>
<keyword evidence="11" id="KW-1185">Reference proteome</keyword>
<evidence type="ECO:0000256" key="4">
    <source>
        <dbReference type="ARBA" id="ARBA00015422"/>
    </source>
</evidence>
<feature type="domain" description="UTP25 C-terminal" evidence="8">
    <location>
        <begin position="608"/>
        <end position="795"/>
    </location>
</feature>
<organism evidence="10 11">
    <name type="scientific">Basidiobolus ranarum</name>
    <dbReference type="NCBI Taxonomy" id="34480"/>
    <lineage>
        <taxon>Eukaryota</taxon>
        <taxon>Fungi</taxon>
        <taxon>Fungi incertae sedis</taxon>
        <taxon>Zoopagomycota</taxon>
        <taxon>Entomophthoromycotina</taxon>
        <taxon>Basidiobolomycetes</taxon>
        <taxon>Basidiobolales</taxon>
        <taxon>Basidiobolaceae</taxon>
        <taxon>Basidiobolus</taxon>
    </lineage>
</organism>
<protein>
    <recommendedName>
        <fullName evidence="4 6">U3 small nucleolar RNA-associated protein 25</fullName>
        <shortName evidence="6">U3 snoRNA-associated protein 25</shortName>
    </recommendedName>
</protein>
<comment type="caution">
    <text evidence="10">The sequence shown here is derived from an EMBL/GenBank/DDBJ whole genome shotgun (WGS) entry which is preliminary data.</text>
</comment>
<dbReference type="InterPro" id="IPR053939">
    <property type="entry name" value="UTP25_C"/>
</dbReference>
<feature type="compositionally biased region" description="Basic and acidic residues" evidence="7">
    <location>
        <begin position="72"/>
        <end position="87"/>
    </location>
</feature>
<sequence length="796" mass="93161">MARKPQQQRGNPKRKGTGTNFGNAKKSKPTKFGQLSKSQKEQLIEYGELDPTKEDEDDLESKIFRKIIREEDIDEERNRQYEDSDKEVSEDEEEEAWEKPSSYNKLVNLLKKNSRNADFYKRQKLEEEGLEDALSEEEEDEDDQDLDLQDGETLELTAEQAEEFRKKYGDAVLQELQNGGLPNDDTEEESEGEDEAEEALSEGEDDEENEQLQVEDMDDEELAQANDFYEKHFGEYSPEDFNHRVALAEEKQWKLNCRNDPVLNQVMSYSLEEAADTEKNDTNEDPSIGLAEFKIKQRLHEPWSKSAQEHFHNAKHSYNNDFTDLQYLLYQQMQEYKDIVYANRSLEDCEEIRRLYCLHAVNHSYKTRDRILKNNIKITAAQNEDKDIGEIKDQGFTRPKVLIVVPFRNSALKIIDTIIELSGTTQQDNKKRLTKEFGVPPEDIEVDTSKPADFNDIFTGNPDDCFRVGIKFTRKTMKIYSDFYSSDIIVASPLGLRLIIGTQEDKKRDFDFLSSIEMLILDQTDVFLTQNWEHVEHLIDHLNLIPKDSHGCDFSRVKGWYLDGRSKYLRQTLSFSSFLTPEINAMFNKNCKNIHGKLKIKKSYEGSIHDVLPQVQQVFTRIPCKNAVEAADVRFRHFIDKVLPTLRKSAISQEHTLIFIPSYFDFVRVRNYFTDHNYSFAQLCEYTSNADISRSRSNFFHGRDSFMLYTERFHFFRRYNIRGIKHVVFYGLPDYPQFYSEILNCLTLPSHDNSPFNDWTCTSVFTRYDMLKLERIVGTKRAQRMISGDKEVFMFA</sequence>
<accession>A0ABR2WMD0</accession>
<dbReference type="Proteomes" id="UP001479436">
    <property type="component" value="Unassembled WGS sequence"/>
</dbReference>
<dbReference type="EMBL" id="JASJQH010000873">
    <property type="protein sequence ID" value="KAK9762663.1"/>
    <property type="molecule type" value="Genomic_DNA"/>
</dbReference>
<dbReference type="Pfam" id="PF22916">
    <property type="entry name" value="UTP25_NTPase-like"/>
    <property type="match status" value="1"/>
</dbReference>
<comment type="similarity">
    <text evidence="3 6">Belongs to the UTP25 family.</text>
</comment>
<dbReference type="Gene3D" id="3.40.50.300">
    <property type="entry name" value="P-loop containing nucleotide triphosphate hydrolases"/>
    <property type="match status" value="1"/>
</dbReference>
<evidence type="ECO:0000313" key="10">
    <source>
        <dbReference type="EMBL" id="KAK9762663.1"/>
    </source>
</evidence>
<keyword evidence="6" id="KW-0687">Ribonucleoprotein</keyword>
<evidence type="ECO:0000313" key="11">
    <source>
        <dbReference type="Proteomes" id="UP001479436"/>
    </source>
</evidence>
<evidence type="ECO:0000256" key="5">
    <source>
        <dbReference type="ARBA" id="ARBA00023242"/>
    </source>
</evidence>
<name>A0ABR2WMD0_9FUNG</name>
<feature type="compositionally biased region" description="Acidic residues" evidence="7">
    <location>
        <begin position="128"/>
        <end position="153"/>
    </location>
</feature>
<comment type="function">
    <text evidence="1 6">DEAD-box RNA helicase-like protein required for pre-18S rRNA processing, specifically at sites A0, A1, and A2.</text>
</comment>
<dbReference type="InterPro" id="IPR010678">
    <property type="entry name" value="UTP25"/>
</dbReference>
<dbReference type="Pfam" id="PF06862">
    <property type="entry name" value="Utp25_C"/>
    <property type="match status" value="1"/>
</dbReference>
<evidence type="ECO:0000256" key="1">
    <source>
        <dbReference type="ARBA" id="ARBA00002883"/>
    </source>
</evidence>
<evidence type="ECO:0000256" key="2">
    <source>
        <dbReference type="ARBA" id="ARBA00004604"/>
    </source>
</evidence>
<reference evidence="10 11" key="1">
    <citation type="submission" date="2023-04" db="EMBL/GenBank/DDBJ databases">
        <title>Genome of Basidiobolus ranarum AG-B5.</title>
        <authorList>
            <person name="Stajich J.E."/>
            <person name="Carter-House D."/>
            <person name="Gryganskyi A."/>
        </authorList>
    </citation>
    <scope>NUCLEOTIDE SEQUENCE [LARGE SCALE GENOMIC DNA]</scope>
    <source>
        <strain evidence="10 11">AG-B5</strain>
    </source>
</reference>
<evidence type="ECO:0000256" key="7">
    <source>
        <dbReference type="SAM" id="MobiDB-lite"/>
    </source>
</evidence>
<feature type="region of interest" description="Disordered" evidence="7">
    <location>
        <begin position="72"/>
        <end position="101"/>
    </location>
</feature>
<dbReference type="PANTHER" id="PTHR12933:SF0">
    <property type="entry name" value="U3 SMALL NUCLEOLAR RNA-ASSOCIATED PROTEIN 25 HOMOLOG"/>
    <property type="match status" value="1"/>
</dbReference>
<comment type="subcellular location">
    <subcellularLocation>
        <location evidence="2 6">Nucleus</location>
        <location evidence="2 6">Nucleolus</location>
    </subcellularLocation>
</comment>
<gene>
    <name evidence="10" type="primary">UTP25</name>
    <name evidence="10" type="ORF">K7432_011391</name>
</gene>